<name>A0A6M4GZQ4_9PROT</name>
<reference evidence="6 7" key="1">
    <citation type="submission" date="2020-04" db="EMBL/GenBank/DDBJ databases">
        <title>Usitatibacter rugosus gen. nov., sp. nov. and Usitatibacter palustris sp. nov., novel members of Usitatibacteraceae fam. nov. within the order Nitrosomonadales isolated from soil.</title>
        <authorList>
            <person name="Huber K.J."/>
            <person name="Neumann-Schaal M."/>
            <person name="Geppert A."/>
            <person name="Luckner M."/>
            <person name="Wanner G."/>
            <person name="Overmann J."/>
        </authorList>
    </citation>
    <scope>NUCLEOTIDE SEQUENCE [LARGE SCALE GENOMIC DNA]</scope>
    <source>
        <strain evidence="6 7">0125_3</strain>
    </source>
</reference>
<dbReference type="PANTHER" id="PTHR30537:SF5">
    <property type="entry name" value="HTH-TYPE TRANSCRIPTIONAL ACTIVATOR TTDR-RELATED"/>
    <property type="match status" value="1"/>
</dbReference>
<dbReference type="Gene3D" id="3.40.190.290">
    <property type="match status" value="1"/>
</dbReference>
<dbReference type="PRINTS" id="PR00039">
    <property type="entry name" value="HTHLYSR"/>
</dbReference>
<dbReference type="Proteomes" id="UP000501534">
    <property type="component" value="Chromosome"/>
</dbReference>
<dbReference type="Gene3D" id="1.10.10.10">
    <property type="entry name" value="Winged helix-like DNA-binding domain superfamily/Winged helix DNA-binding domain"/>
    <property type="match status" value="1"/>
</dbReference>
<dbReference type="InterPro" id="IPR036388">
    <property type="entry name" value="WH-like_DNA-bd_sf"/>
</dbReference>
<sequence length="308" mass="33963">MSAPADMTVFVRALELGGFSKAARELGLTPSAVSKLVTRLEDRLGVRLLNRTTRKLALTPEGEAYLHRARRIVTDIAEAEAEVAQFRTRPRGVLRVNVGTAFGFHALAPALPDFLRRHPEVELDLAFTDRVVDLLEEGSDIGIRTGTLADSSLVARKICDLERVIVASPAYLKRHGTPKKPEDLLQHNCVRLSGFPALWRWPFHDAKGAVRTVEVHGNTMTNSAESALQMAELGVGIVRLVDVVAGAPLREKKLVKVLADAHHVEPLPLHVVWPQGRHRSPKVAAMVDFLVERFASAPWRAHRKAKDA</sequence>
<evidence type="ECO:0000313" key="7">
    <source>
        <dbReference type="Proteomes" id="UP000501534"/>
    </source>
</evidence>
<dbReference type="InterPro" id="IPR036390">
    <property type="entry name" value="WH_DNA-bd_sf"/>
</dbReference>
<keyword evidence="3" id="KW-0238">DNA-binding</keyword>
<keyword evidence="7" id="KW-1185">Reference proteome</keyword>
<dbReference type="InterPro" id="IPR005119">
    <property type="entry name" value="LysR_subst-bd"/>
</dbReference>
<dbReference type="GO" id="GO:0003700">
    <property type="term" value="F:DNA-binding transcription factor activity"/>
    <property type="evidence" value="ECO:0007669"/>
    <property type="project" value="InterPro"/>
</dbReference>
<evidence type="ECO:0000256" key="3">
    <source>
        <dbReference type="ARBA" id="ARBA00023125"/>
    </source>
</evidence>
<dbReference type="RefSeq" id="WP_212756712.1">
    <property type="nucleotide sequence ID" value="NZ_CP053069.1"/>
</dbReference>
<keyword evidence="4" id="KW-0804">Transcription</keyword>
<dbReference type="FunFam" id="1.10.10.10:FF:000001">
    <property type="entry name" value="LysR family transcriptional regulator"/>
    <property type="match status" value="1"/>
</dbReference>
<dbReference type="InterPro" id="IPR000847">
    <property type="entry name" value="LysR_HTH_N"/>
</dbReference>
<proteinExistence type="inferred from homology"/>
<dbReference type="GO" id="GO:0006351">
    <property type="term" value="P:DNA-templated transcription"/>
    <property type="evidence" value="ECO:0007669"/>
    <property type="project" value="TreeGrafter"/>
</dbReference>
<evidence type="ECO:0000256" key="4">
    <source>
        <dbReference type="ARBA" id="ARBA00023163"/>
    </source>
</evidence>
<evidence type="ECO:0000313" key="6">
    <source>
        <dbReference type="EMBL" id="QJR11903.1"/>
    </source>
</evidence>
<dbReference type="PANTHER" id="PTHR30537">
    <property type="entry name" value="HTH-TYPE TRANSCRIPTIONAL REGULATOR"/>
    <property type="match status" value="1"/>
</dbReference>
<organism evidence="6 7">
    <name type="scientific">Usitatibacter rugosus</name>
    <dbReference type="NCBI Taxonomy" id="2732067"/>
    <lineage>
        <taxon>Bacteria</taxon>
        <taxon>Pseudomonadati</taxon>
        <taxon>Pseudomonadota</taxon>
        <taxon>Betaproteobacteria</taxon>
        <taxon>Nitrosomonadales</taxon>
        <taxon>Usitatibacteraceae</taxon>
        <taxon>Usitatibacter</taxon>
    </lineage>
</organism>
<dbReference type="SUPFAM" id="SSF53850">
    <property type="entry name" value="Periplasmic binding protein-like II"/>
    <property type="match status" value="1"/>
</dbReference>
<evidence type="ECO:0000256" key="2">
    <source>
        <dbReference type="ARBA" id="ARBA00023015"/>
    </source>
</evidence>
<dbReference type="Pfam" id="PF03466">
    <property type="entry name" value="LysR_substrate"/>
    <property type="match status" value="1"/>
</dbReference>
<comment type="similarity">
    <text evidence="1">Belongs to the LysR transcriptional regulatory family.</text>
</comment>
<dbReference type="Pfam" id="PF00126">
    <property type="entry name" value="HTH_1"/>
    <property type="match status" value="1"/>
</dbReference>
<dbReference type="EMBL" id="CP053069">
    <property type="protein sequence ID" value="QJR11903.1"/>
    <property type="molecule type" value="Genomic_DNA"/>
</dbReference>
<dbReference type="KEGG" id="uru:DSM104443_02986"/>
<dbReference type="GO" id="GO:0043565">
    <property type="term" value="F:sequence-specific DNA binding"/>
    <property type="evidence" value="ECO:0007669"/>
    <property type="project" value="TreeGrafter"/>
</dbReference>
<keyword evidence="2" id="KW-0805">Transcription regulation</keyword>
<protein>
    <submittedName>
        <fullName evidence="6">HTH-type transcriptional regulator DmlR</fullName>
    </submittedName>
</protein>
<dbReference type="InterPro" id="IPR058163">
    <property type="entry name" value="LysR-type_TF_proteobact-type"/>
</dbReference>
<evidence type="ECO:0000256" key="1">
    <source>
        <dbReference type="ARBA" id="ARBA00009437"/>
    </source>
</evidence>
<dbReference type="PROSITE" id="PS50931">
    <property type="entry name" value="HTH_LYSR"/>
    <property type="match status" value="1"/>
</dbReference>
<dbReference type="AlphaFoldDB" id="A0A6M4GZQ4"/>
<evidence type="ECO:0000259" key="5">
    <source>
        <dbReference type="PROSITE" id="PS50931"/>
    </source>
</evidence>
<dbReference type="CDD" id="cd08422">
    <property type="entry name" value="PBP2_CrgA_like"/>
    <property type="match status" value="1"/>
</dbReference>
<accession>A0A6M4GZQ4</accession>
<dbReference type="SUPFAM" id="SSF46785">
    <property type="entry name" value="Winged helix' DNA-binding domain"/>
    <property type="match status" value="1"/>
</dbReference>
<gene>
    <name evidence="6" type="primary">dmlR_1</name>
    <name evidence="6" type="ORF">DSM104443_02986</name>
</gene>
<feature type="domain" description="HTH lysR-type" evidence="5">
    <location>
        <begin position="1"/>
        <end position="59"/>
    </location>
</feature>